<dbReference type="InterPro" id="IPR036278">
    <property type="entry name" value="Sialidase_sf"/>
</dbReference>
<feature type="domain" description="Sialidase" evidence="1">
    <location>
        <begin position="103"/>
        <end position="336"/>
    </location>
</feature>
<accession>H5SCG9</accession>
<dbReference type="Pfam" id="PF13088">
    <property type="entry name" value="BNR_2"/>
    <property type="match status" value="1"/>
</dbReference>
<dbReference type="Gene3D" id="2.120.10.10">
    <property type="match status" value="1"/>
</dbReference>
<protein>
    <submittedName>
        <fullName evidence="2">Glycosyl hydrolase</fullName>
    </submittedName>
</protein>
<dbReference type="CDD" id="cd15482">
    <property type="entry name" value="Sialidase_non-viral"/>
    <property type="match status" value="1"/>
</dbReference>
<sequence>MLAAFQAAAAIGAQSQETPFFETGAVREAASPRERHAYPVIARTAGGQLLTVWTVMEAGERDGRIVGSFSRDGGRTWSAPVTLIDVPGKLDADPNIIIDGPRILVYSTTVEVPNRIDRSEVWMTVSEDEGKSWSPPVLLRMPFRYVVGKRHLGLKLRDGTLVMPVSWDLWAEAGTPARTEGEMDLKSGVLLSRDGGVTWTPSGELHIFERKVHPGAIWGVDEPAIVELANGELYMLLRTGTEWLYEARSPDGGRTWTPPARSPLLGHNSPAALWRLDQHPQEIIVIWNNSPRHRYPLTVALSADGGRSWSRPKVVATSDGPQVSYPGITQAPDGTFVAVWQQQRPDGGRDIRWARFNRAWVLADP</sequence>
<dbReference type="GO" id="GO:0016787">
    <property type="term" value="F:hydrolase activity"/>
    <property type="evidence" value="ECO:0007669"/>
    <property type="project" value="UniProtKB-KW"/>
</dbReference>
<dbReference type="InterPro" id="IPR011040">
    <property type="entry name" value="Sialidase"/>
</dbReference>
<dbReference type="PANTHER" id="PTHR43752:SF2">
    <property type="entry name" value="BNR_ASP-BOX REPEAT FAMILY PROTEIN"/>
    <property type="match status" value="1"/>
</dbReference>
<dbReference type="PANTHER" id="PTHR43752">
    <property type="entry name" value="BNR/ASP-BOX REPEAT FAMILY PROTEIN"/>
    <property type="match status" value="1"/>
</dbReference>
<keyword evidence="2" id="KW-0378">Hydrolase</keyword>
<dbReference type="EMBL" id="AP011669">
    <property type="protein sequence ID" value="BAL53855.1"/>
    <property type="molecule type" value="Genomic_DNA"/>
</dbReference>
<organism evidence="2">
    <name type="scientific">uncultured Acidobacteriota bacterium</name>
    <dbReference type="NCBI Taxonomy" id="171953"/>
    <lineage>
        <taxon>Bacteria</taxon>
        <taxon>Pseudomonadati</taxon>
        <taxon>Acidobacteriota</taxon>
        <taxon>environmental samples</taxon>
    </lineage>
</organism>
<evidence type="ECO:0000259" key="1">
    <source>
        <dbReference type="Pfam" id="PF13088"/>
    </source>
</evidence>
<dbReference type="SUPFAM" id="SSF50939">
    <property type="entry name" value="Sialidases"/>
    <property type="match status" value="1"/>
</dbReference>
<dbReference type="AlphaFoldDB" id="H5SCG9"/>
<evidence type="ECO:0000313" key="2">
    <source>
        <dbReference type="EMBL" id="BAL53855.1"/>
    </source>
</evidence>
<reference evidence="2" key="1">
    <citation type="journal article" date="2005" name="Environ. Microbiol.">
        <title>Genetic and functional properties of uncultivated thermophilic crenarchaeotes from a subsurface gold mine as revealed by analysis of genome fragments.</title>
        <authorList>
            <person name="Nunoura T."/>
            <person name="Hirayama H."/>
            <person name="Takami H."/>
            <person name="Oida H."/>
            <person name="Nishi S."/>
            <person name="Shimamura S."/>
            <person name="Suzuki Y."/>
            <person name="Inagaki F."/>
            <person name="Takai K."/>
            <person name="Nealson K.H."/>
            <person name="Horikoshi K."/>
        </authorList>
    </citation>
    <scope>NUCLEOTIDE SEQUENCE</scope>
</reference>
<gene>
    <name evidence="2" type="ORF">HGMM_F10C03C23</name>
</gene>
<name>H5SCG9_9BACT</name>
<reference evidence="2" key="2">
    <citation type="journal article" date="2012" name="PLoS ONE">
        <title>A Deeply Branching Thermophilic Bacterium with an Ancient Acetyl-CoA Pathway Dominates a Subsurface Ecosystem.</title>
        <authorList>
            <person name="Takami H."/>
            <person name="Noguchi H."/>
            <person name="Takaki Y."/>
            <person name="Uchiyama I."/>
            <person name="Toyoda A."/>
            <person name="Nishi S."/>
            <person name="Chee G.-J."/>
            <person name="Arai W."/>
            <person name="Nunoura T."/>
            <person name="Itoh T."/>
            <person name="Hattori M."/>
            <person name="Takai K."/>
        </authorList>
    </citation>
    <scope>NUCLEOTIDE SEQUENCE</scope>
</reference>
<proteinExistence type="predicted"/>